<keyword evidence="4" id="KW-0554">One-carbon metabolism</keyword>
<comment type="catalytic activity">
    <reaction evidence="12">
        <text>(6S)-5,6,7,8-tetrahydrofolyl-(gamma-L-Glu)(n) + L-glutamate + ATP = (6S)-5,6,7,8-tetrahydrofolyl-(gamma-L-Glu)(n+1) + ADP + phosphate + H(+)</text>
        <dbReference type="Rhea" id="RHEA:10580"/>
        <dbReference type="Rhea" id="RHEA-COMP:14738"/>
        <dbReference type="Rhea" id="RHEA-COMP:14740"/>
        <dbReference type="ChEBI" id="CHEBI:15378"/>
        <dbReference type="ChEBI" id="CHEBI:29985"/>
        <dbReference type="ChEBI" id="CHEBI:30616"/>
        <dbReference type="ChEBI" id="CHEBI:43474"/>
        <dbReference type="ChEBI" id="CHEBI:141005"/>
        <dbReference type="ChEBI" id="CHEBI:456216"/>
        <dbReference type="EC" id="6.3.2.17"/>
    </reaction>
</comment>
<keyword evidence="7" id="KW-0547">Nucleotide-binding</keyword>
<dbReference type="PANTHER" id="PTHR11136:SF5">
    <property type="entry name" value="FOLYLPOLYGLUTAMATE SYNTHASE, MITOCHONDRIAL"/>
    <property type="match status" value="1"/>
</dbReference>
<dbReference type="InterPro" id="IPR001645">
    <property type="entry name" value="Folylpolyglutamate_synth"/>
</dbReference>
<dbReference type="NCBIfam" id="TIGR01499">
    <property type="entry name" value="folC"/>
    <property type="match status" value="1"/>
</dbReference>
<evidence type="ECO:0000256" key="4">
    <source>
        <dbReference type="ARBA" id="ARBA00022563"/>
    </source>
</evidence>
<evidence type="ECO:0000313" key="14">
    <source>
        <dbReference type="EMBL" id="KAF2257735.1"/>
    </source>
</evidence>
<evidence type="ECO:0000256" key="2">
    <source>
        <dbReference type="ARBA" id="ARBA00008276"/>
    </source>
</evidence>
<dbReference type="GO" id="GO:0005524">
    <property type="term" value="F:ATP binding"/>
    <property type="evidence" value="ECO:0007669"/>
    <property type="project" value="UniProtKB-KW"/>
</dbReference>
<dbReference type="AlphaFoldDB" id="A0A9P4JXQ2"/>
<comment type="pathway">
    <text evidence="1">Cofactor biosynthesis; tetrahydrofolylpolyglutamate biosynthesis.</text>
</comment>
<reference evidence="15" key="1">
    <citation type="journal article" date="2020" name="Stud. Mycol.">
        <title>101 Dothideomycetes genomes: A test case for predicting lifestyles and emergence of pathogens.</title>
        <authorList>
            <person name="Haridas S."/>
            <person name="Albert R."/>
            <person name="Binder M."/>
            <person name="Bloem J."/>
            <person name="LaButti K."/>
            <person name="Salamov A."/>
            <person name="Andreopoulos B."/>
            <person name="Baker S."/>
            <person name="Barry K."/>
            <person name="Bills G."/>
            <person name="Bluhm B."/>
            <person name="Cannon C."/>
            <person name="Castanera R."/>
            <person name="Culley D."/>
            <person name="Daum C."/>
            <person name="Ezra D."/>
            <person name="Gonzalez J."/>
            <person name="Henrissat B."/>
            <person name="Kuo A."/>
            <person name="Liang C."/>
            <person name="Lipzen A."/>
            <person name="Lutzoni F."/>
            <person name="Magnuson J."/>
            <person name="Mondo S."/>
            <person name="Nolan M."/>
            <person name="Ohm R."/>
            <person name="Pangilinan J."/>
            <person name="Park H.-J."/>
            <person name="Ramirez L."/>
            <person name="Alfaro M."/>
            <person name="Sun H."/>
            <person name="Tritt A."/>
            <person name="Yoshinaga Y."/>
            <person name="Zwiers L.-H."/>
            <person name="Turgeon B."/>
            <person name="Goodwin S."/>
            <person name="Spatafora J."/>
            <person name="Crous P."/>
            <person name="Grigoriev I."/>
        </authorList>
    </citation>
    <scope>NUCLEOTIDE SEQUENCE [LARGE SCALE GENOMIC DNA]</scope>
    <source>
        <strain evidence="15">CBS 304.66</strain>
    </source>
</reference>
<keyword evidence="15" id="KW-1185">Reference proteome</keyword>
<comment type="caution">
    <text evidence="14">The sequence shown here is derived from an EMBL/GenBank/DDBJ whole genome shotgun (WGS) entry which is preliminary data.</text>
</comment>
<evidence type="ECO:0000256" key="7">
    <source>
        <dbReference type="ARBA" id="ARBA00022741"/>
    </source>
</evidence>
<accession>A0A9P4JXQ2</accession>
<evidence type="ECO:0000313" key="15">
    <source>
        <dbReference type="Proteomes" id="UP000800093"/>
    </source>
</evidence>
<keyword evidence="9" id="KW-0460">Magnesium</keyword>
<dbReference type="GO" id="GO:0004326">
    <property type="term" value="F:tetrahydrofolylpolyglutamate synthase activity"/>
    <property type="evidence" value="ECO:0007669"/>
    <property type="project" value="UniProtKB-EC"/>
</dbReference>
<keyword evidence="8" id="KW-0067">ATP-binding</keyword>
<evidence type="ECO:0000256" key="8">
    <source>
        <dbReference type="ARBA" id="ARBA00022840"/>
    </source>
</evidence>
<dbReference type="InterPro" id="IPR036565">
    <property type="entry name" value="Mur-like_cat_sf"/>
</dbReference>
<dbReference type="OrthoDB" id="5212574at2759"/>
<protein>
    <recommendedName>
        <fullName evidence="3">tetrahydrofolate synthase</fullName>
        <ecNumber evidence="3">6.3.2.17</ecNumber>
    </recommendedName>
    <alternativeName>
        <fullName evidence="11">Folylpoly-gamma-glutamate synthetase</fullName>
    </alternativeName>
    <alternativeName>
        <fullName evidence="10">Tetrahydrofolylpolyglutamate synthase</fullName>
    </alternativeName>
</protein>
<comment type="similarity">
    <text evidence="2">Belongs to the folylpolyglutamate synthase family.</text>
</comment>
<dbReference type="Gene3D" id="3.90.190.20">
    <property type="entry name" value="Mur ligase, C-terminal domain"/>
    <property type="match status" value="1"/>
</dbReference>
<evidence type="ECO:0000256" key="5">
    <source>
        <dbReference type="ARBA" id="ARBA00022598"/>
    </source>
</evidence>
<organism evidence="14 15">
    <name type="scientific">Lojkania enalia</name>
    <dbReference type="NCBI Taxonomy" id="147567"/>
    <lineage>
        <taxon>Eukaryota</taxon>
        <taxon>Fungi</taxon>
        <taxon>Dikarya</taxon>
        <taxon>Ascomycota</taxon>
        <taxon>Pezizomycotina</taxon>
        <taxon>Dothideomycetes</taxon>
        <taxon>Pleosporomycetidae</taxon>
        <taxon>Pleosporales</taxon>
        <taxon>Pleosporales incertae sedis</taxon>
        <taxon>Lojkania</taxon>
    </lineage>
</organism>
<dbReference type="SUPFAM" id="SSF53623">
    <property type="entry name" value="MurD-like peptide ligases, catalytic domain"/>
    <property type="match status" value="1"/>
</dbReference>
<evidence type="ECO:0000256" key="1">
    <source>
        <dbReference type="ARBA" id="ARBA00005150"/>
    </source>
</evidence>
<dbReference type="SUPFAM" id="SSF53244">
    <property type="entry name" value="MurD-like peptide ligases, peptide-binding domain"/>
    <property type="match status" value="1"/>
</dbReference>
<evidence type="ECO:0000256" key="10">
    <source>
        <dbReference type="ARBA" id="ARBA00030592"/>
    </source>
</evidence>
<dbReference type="GO" id="GO:0005739">
    <property type="term" value="C:mitochondrion"/>
    <property type="evidence" value="ECO:0007669"/>
    <property type="project" value="TreeGrafter"/>
</dbReference>
<proteinExistence type="inferred from homology"/>
<dbReference type="Gene3D" id="3.40.1190.10">
    <property type="entry name" value="Mur-like, catalytic domain"/>
    <property type="match status" value="1"/>
</dbReference>
<evidence type="ECO:0000256" key="6">
    <source>
        <dbReference type="ARBA" id="ARBA00022723"/>
    </source>
</evidence>
<sequence>MSRKNFAGTVERSYKNAMDILNRRRRPARPTSKPTVSYAGIDRMPDLKGTSDLHGTPSIIGMEQWLQHLGHSATDIDRLNIIHVAGTKGKGSTCAFIDSFLQCHSERSGYPCKTGLYTSPHLIVPEERIRINMKPLERSLFAKYFFEVVELLSKKDPEDFEVRPRFLQLFLLVAFHTFIQEGVDAAIIETHHGGEYDATNVVDHPVVAAITSLGMDHVNQLGPSIENIAWHKAGIFKHGAAAFSVVEDGPVAKVLQDRAAAKGVDLKFVNVDPSLPQDEINLKPSVQRLNCSLALAVVRAFIRRKASTVMDSYLHPDDVINGIRRFSWPGRFQIIAKQNNRWFLDGAHNEMSVDVAGKWFMEASAAIQGPYPYPRILIFGHVTEQRDATAVIRSLASSFQPGDIQIAIFTMYDPVQDFEATTENLVKHADLSILQDFSYVWTARHAKSEVIFTADVPHALARAREFGDVNGGMQTLVTGSQHLVGAALFYLNQPSRL</sequence>
<evidence type="ECO:0000256" key="9">
    <source>
        <dbReference type="ARBA" id="ARBA00022842"/>
    </source>
</evidence>
<dbReference type="GO" id="GO:0006730">
    <property type="term" value="P:one-carbon metabolic process"/>
    <property type="evidence" value="ECO:0007669"/>
    <property type="project" value="UniProtKB-KW"/>
</dbReference>
<evidence type="ECO:0000256" key="11">
    <source>
        <dbReference type="ARBA" id="ARBA00030876"/>
    </source>
</evidence>
<dbReference type="EMBL" id="ML986852">
    <property type="protein sequence ID" value="KAF2257735.1"/>
    <property type="molecule type" value="Genomic_DNA"/>
</dbReference>
<feature type="region of interest" description="Disordered" evidence="13">
    <location>
        <begin position="22"/>
        <end position="43"/>
    </location>
</feature>
<keyword evidence="5" id="KW-0436">Ligase</keyword>
<dbReference type="EC" id="6.3.2.17" evidence="3"/>
<dbReference type="GO" id="GO:0046872">
    <property type="term" value="F:metal ion binding"/>
    <property type="evidence" value="ECO:0007669"/>
    <property type="project" value="UniProtKB-KW"/>
</dbReference>
<dbReference type="GO" id="GO:0005829">
    <property type="term" value="C:cytosol"/>
    <property type="evidence" value="ECO:0007669"/>
    <property type="project" value="TreeGrafter"/>
</dbReference>
<evidence type="ECO:0000256" key="12">
    <source>
        <dbReference type="ARBA" id="ARBA00047493"/>
    </source>
</evidence>
<evidence type="ECO:0000256" key="13">
    <source>
        <dbReference type="SAM" id="MobiDB-lite"/>
    </source>
</evidence>
<name>A0A9P4JXQ2_9PLEO</name>
<gene>
    <name evidence="14" type="ORF">CC78DRAFT_538318</name>
</gene>
<dbReference type="InterPro" id="IPR036615">
    <property type="entry name" value="Mur_ligase_C_dom_sf"/>
</dbReference>
<keyword evidence="6" id="KW-0479">Metal-binding</keyword>
<dbReference type="Proteomes" id="UP000800093">
    <property type="component" value="Unassembled WGS sequence"/>
</dbReference>
<evidence type="ECO:0000256" key="3">
    <source>
        <dbReference type="ARBA" id="ARBA00013025"/>
    </source>
</evidence>
<dbReference type="PANTHER" id="PTHR11136">
    <property type="entry name" value="FOLYLPOLYGLUTAMATE SYNTHASE-RELATED"/>
    <property type="match status" value="1"/>
</dbReference>